<feature type="compositionally biased region" description="Low complexity" evidence="1">
    <location>
        <begin position="44"/>
        <end position="58"/>
    </location>
</feature>
<proteinExistence type="predicted"/>
<feature type="region of interest" description="Disordered" evidence="1">
    <location>
        <begin position="98"/>
        <end position="120"/>
    </location>
</feature>
<reference evidence="4" key="1">
    <citation type="submission" date="2025-08" db="UniProtKB">
        <authorList>
            <consortium name="RefSeq"/>
        </authorList>
    </citation>
    <scope>IDENTIFICATION</scope>
    <source>
        <tissue evidence="4">Thorax and Abdomen</tissue>
    </source>
</reference>
<feature type="chain" id="PRO_5045310350" evidence="2">
    <location>
        <begin position="22"/>
        <end position="120"/>
    </location>
</feature>
<evidence type="ECO:0000313" key="4">
    <source>
        <dbReference type="RefSeq" id="XP_046598699.1"/>
    </source>
</evidence>
<dbReference type="GeneID" id="124294964"/>
<accession>A0ABM3GEJ8</accession>
<name>A0ABM3GEJ8_NEOLC</name>
<evidence type="ECO:0000256" key="2">
    <source>
        <dbReference type="SAM" id="SignalP"/>
    </source>
</evidence>
<sequence>MTSQLIFLTVAVVVLAQFSLALPARQSVNQEALSAAEAEHSEEAAGAAATGNSENTATEYQNHNIIKLTLREESLVIEINSEKFAVANKDIRHRRDNVTATNTDESSAALAHVQQSVESD</sequence>
<keyword evidence="3" id="KW-1185">Reference proteome</keyword>
<feature type="region of interest" description="Disordered" evidence="1">
    <location>
        <begin position="31"/>
        <end position="58"/>
    </location>
</feature>
<gene>
    <name evidence="4" type="primary">LOC124294964</name>
</gene>
<evidence type="ECO:0000256" key="1">
    <source>
        <dbReference type="SAM" id="MobiDB-lite"/>
    </source>
</evidence>
<keyword evidence="2" id="KW-0732">Signal</keyword>
<protein>
    <submittedName>
        <fullName evidence="4">Uncharacterized protein LOC124294964</fullName>
    </submittedName>
</protein>
<organism evidence="3 4">
    <name type="scientific">Neodiprion lecontei</name>
    <name type="common">Redheaded pine sawfly</name>
    <dbReference type="NCBI Taxonomy" id="441921"/>
    <lineage>
        <taxon>Eukaryota</taxon>
        <taxon>Metazoa</taxon>
        <taxon>Ecdysozoa</taxon>
        <taxon>Arthropoda</taxon>
        <taxon>Hexapoda</taxon>
        <taxon>Insecta</taxon>
        <taxon>Pterygota</taxon>
        <taxon>Neoptera</taxon>
        <taxon>Endopterygota</taxon>
        <taxon>Hymenoptera</taxon>
        <taxon>Tenthredinoidea</taxon>
        <taxon>Diprionidae</taxon>
        <taxon>Diprioninae</taxon>
        <taxon>Neodiprion</taxon>
    </lineage>
</organism>
<dbReference type="Proteomes" id="UP000829291">
    <property type="component" value="Chromosome 6"/>
</dbReference>
<dbReference type="RefSeq" id="XP_046598699.1">
    <property type="nucleotide sequence ID" value="XM_046742743.1"/>
</dbReference>
<feature type="signal peptide" evidence="2">
    <location>
        <begin position="1"/>
        <end position="21"/>
    </location>
</feature>
<evidence type="ECO:0000313" key="3">
    <source>
        <dbReference type="Proteomes" id="UP000829291"/>
    </source>
</evidence>